<dbReference type="Proteomes" id="UP001363035">
    <property type="component" value="Unassembled WGS sequence"/>
</dbReference>
<reference evidence="12 13" key="1">
    <citation type="submission" date="2024-01" db="EMBL/GenBank/DDBJ databases">
        <title>Sphingobacterium tenebrionis sp. nov., a novel endophyte isolated from tenebrio molitor intestines.</title>
        <authorList>
            <person name="Zhang C."/>
        </authorList>
    </citation>
    <scope>NUCLEOTIDE SEQUENCE [LARGE SCALE GENOMIC DNA]</scope>
    <source>
        <strain evidence="12 13">PU5-4</strain>
    </source>
</reference>
<keyword evidence="6 12" id="KW-0418">Kinase</keyword>
<dbReference type="InterPro" id="IPR050482">
    <property type="entry name" value="Sensor_HK_TwoCompSys"/>
</dbReference>
<dbReference type="Gene3D" id="1.20.5.1930">
    <property type="match status" value="1"/>
</dbReference>
<dbReference type="GO" id="GO:0016301">
    <property type="term" value="F:kinase activity"/>
    <property type="evidence" value="ECO:0007669"/>
    <property type="project" value="UniProtKB-KW"/>
</dbReference>
<keyword evidence="3" id="KW-0597">Phosphoprotein</keyword>
<dbReference type="PANTHER" id="PTHR24421">
    <property type="entry name" value="NITRATE/NITRITE SENSOR PROTEIN NARX-RELATED"/>
    <property type="match status" value="1"/>
</dbReference>
<dbReference type="PROSITE" id="PS50109">
    <property type="entry name" value="HIS_KIN"/>
    <property type="match status" value="1"/>
</dbReference>
<gene>
    <name evidence="12" type="ORF">VJ786_09240</name>
</gene>
<dbReference type="InterPro" id="IPR003594">
    <property type="entry name" value="HATPase_dom"/>
</dbReference>
<dbReference type="SUPFAM" id="SSF55874">
    <property type="entry name" value="ATPase domain of HSP90 chaperone/DNA topoisomerase II/histidine kinase"/>
    <property type="match status" value="1"/>
</dbReference>
<keyword evidence="13" id="KW-1185">Reference proteome</keyword>
<dbReference type="CDD" id="cd16917">
    <property type="entry name" value="HATPase_UhpB-NarQ-NarX-like"/>
    <property type="match status" value="1"/>
</dbReference>
<dbReference type="SMART" id="SM00387">
    <property type="entry name" value="HATPase_c"/>
    <property type="match status" value="1"/>
</dbReference>
<evidence type="ECO:0000256" key="10">
    <source>
        <dbReference type="SAM" id="Phobius"/>
    </source>
</evidence>
<name>A0ABU8I6G3_9SPHI</name>
<proteinExistence type="predicted"/>
<dbReference type="InterPro" id="IPR005467">
    <property type="entry name" value="His_kinase_dom"/>
</dbReference>
<feature type="domain" description="Histidine kinase" evidence="11">
    <location>
        <begin position="254"/>
        <end position="339"/>
    </location>
</feature>
<accession>A0ABU8I6G3</accession>
<dbReference type="Gene3D" id="3.30.565.10">
    <property type="entry name" value="Histidine kinase-like ATPase, C-terminal domain"/>
    <property type="match status" value="1"/>
</dbReference>
<dbReference type="Pfam" id="PF07730">
    <property type="entry name" value="HisKA_3"/>
    <property type="match status" value="1"/>
</dbReference>
<feature type="coiled-coil region" evidence="9">
    <location>
        <begin position="120"/>
        <end position="147"/>
    </location>
</feature>
<evidence type="ECO:0000256" key="8">
    <source>
        <dbReference type="ARBA" id="ARBA00023012"/>
    </source>
</evidence>
<keyword evidence="10" id="KW-0812">Transmembrane</keyword>
<keyword evidence="5" id="KW-0547">Nucleotide-binding</keyword>
<organism evidence="12 13">
    <name type="scientific">Sphingobacterium tenebrionis</name>
    <dbReference type="NCBI Taxonomy" id="3111775"/>
    <lineage>
        <taxon>Bacteria</taxon>
        <taxon>Pseudomonadati</taxon>
        <taxon>Bacteroidota</taxon>
        <taxon>Sphingobacteriia</taxon>
        <taxon>Sphingobacteriales</taxon>
        <taxon>Sphingobacteriaceae</taxon>
        <taxon>Sphingobacterium</taxon>
    </lineage>
</organism>
<evidence type="ECO:0000256" key="2">
    <source>
        <dbReference type="ARBA" id="ARBA00012438"/>
    </source>
</evidence>
<comment type="caution">
    <text evidence="12">The sequence shown here is derived from an EMBL/GenBank/DDBJ whole genome shotgun (WGS) entry which is preliminary data.</text>
</comment>
<dbReference type="EC" id="2.7.13.3" evidence="2"/>
<evidence type="ECO:0000313" key="13">
    <source>
        <dbReference type="Proteomes" id="UP001363035"/>
    </source>
</evidence>
<keyword evidence="4" id="KW-0808">Transferase</keyword>
<keyword evidence="10" id="KW-1133">Transmembrane helix</keyword>
<evidence type="ECO:0000256" key="3">
    <source>
        <dbReference type="ARBA" id="ARBA00022553"/>
    </source>
</evidence>
<feature type="transmembrane region" description="Helical" evidence="10">
    <location>
        <begin position="88"/>
        <end position="107"/>
    </location>
</feature>
<dbReference type="RefSeq" id="WP_336557650.1">
    <property type="nucleotide sequence ID" value="NZ_JAYLLN010000020.1"/>
</dbReference>
<sequence length="339" mass="38428">LSELLADPRGTMSKSRMVMINEIAGMEASLGNFEQAYRWTREYKVLSDSLGALDFKKQMAVLETKYRTAEKEQAINLLESRNLLNRTFMISGLVLAGLIGLWIWYALNARKKRTIQETLLLKQQREIDVAKALIEGEEQERKRLARDLHDGLIGQVTGLKMNVERIARDHQGKHHQDGHTHHQMDLAVVTEQLGAVILELRQTAHNLEPIVLKNDGFEEAIRHFCQQMESTSTKINFYARGLESLKDSNIELPLLRIIQELITNAVKHADASKILVQVGVEDNFVLIEVEDDGKGFDPNQIRRNMGLHNLEDRVIALGGKLNIDSQIGEGSNFMITCQI</sequence>
<keyword evidence="7" id="KW-0067">ATP-binding</keyword>
<dbReference type="InterPro" id="IPR011712">
    <property type="entry name" value="Sig_transdc_His_kin_sub3_dim/P"/>
</dbReference>
<dbReference type="Pfam" id="PF02518">
    <property type="entry name" value="HATPase_c"/>
    <property type="match status" value="1"/>
</dbReference>
<evidence type="ECO:0000259" key="11">
    <source>
        <dbReference type="PROSITE" id="PS50109"/>
    </source>
</evidence>
<comment type="catalytic activity">
    <reaction evidence="1">
        <text>ATP + protein L-histidine = ADP + protein N-phospho-L-histidine.</text>
        <dbReference type="EC" id="2.7.13.3"/>
    </reaction>
</comment>
<dbReference type="EMBL" id="JAYLLN010000020">
    <property type="protein sequence ID" value="MEI5985088.1"/>
    <property type="molecule type" value="Genomic_DNA"/>
</dbReference>
<evidence type="ECO:0000313" key="12">
    <source>
        <dbReference type="EMBL" id="MEI5985088.1"/>
    </source>
</evidence>
<protein>
    <recommendedName>
        <fullName evidence="2">histidine kinase</fullName>
        <ecNumber evidence="2">2.7.13.3</ecNumber>
    </recommendedName>
</protein>
<feature type="non-terminal residue" evidence="12">
    <location>
        <position position="1"/>
    </location>
</feature>
<evidence type="ECO:0000256" key="4">
    <source>
        <dbReference type="ARBA" id="ARBA00022679"/>
    </source>
</evidence>
<dbReference type="InterPro" id="IPR036890">
    <property type="entry name" value="HATPase_C_sf"/>
</dbReference>
<evidence type="ECO:0000256" key="1">
    <source>
        <dbReference type="ARBA" id="ARBA00000085"/>
    </source>
</evidence>
<keyword evidence="9" id="KW-0175">Coiled coil</keyword>
<dbReference type="PANTHER" id="PTHR24421:SF10">
    <property type="entry name" value="NITRATE_NITRITE SENSOR PROTEIN NARQ"/>
    <property type="match status" value="1"/>
</dbReference>
<evidence type="ECO:0000256" key="9">
    <source>
        <dbReference type="SAM" id="Coils"/>
    </source>
</evidence>
<evidence type="ECO:0000256" key="5">
    <source>
        <dbReference type="ARBA" id="ARBA00022741"/>
    </source>
</evidence>
<keyword evidence="10" id="KW-0472">Membrane</keyword>
<keyword evidence="8" id="KW-0902">Two-component regulatory system</keyword>
<evidence type="ECO:0000256" key="6">
    <source>
        <dbReference type="ARBA" id="ARBA00022777"/>
    </source>
</evidence>
<evidence type="ECO:0000256" key="7">
    <source>
        <dbReference type="ARBA" id="ARBA00022840"/>
    </source>
</evidence>